<reference evidence="2 3" key="1">
    <citation type="submission" date="2020-02" db="EMBL/GenBank/DDBJ databases">
        <authorList>
            <person name="Ma Q."/>
            <person name="Huang Y."/>
            <person name="Song X."/>
            <person name="Pei D."/>
        </authorList>
    </citation>
    <scope>NUCLEOTIDE SEQUENCE [LARGE SCALE GENOMIC DNA]</scope>
    <source>
        <strain evidence="2">Sxm20200214</strain>
        <tissue evidence="2">Leaf</tissue>
    </source>
</reference>
<evidence type="ECO:0000256" key="1">
    <source>
        <dbReference type="SAM" id="MobiDB-lite"/>
    </source>
</evidence>
<accession>A0A8X7WRM8</accession>
<dbReference type="EMBL" id="JAAMPC010000001">
    <property type="protein sequence ID" value="KAG2334115.1"/>
    <property type="molecule type" value="Genomic_DNA"/>
</dbReference>
<sequence>MHLWTGGPSKKLQLSDSPMAADGSPQASLYYFTEESWDRFTKWSTNPTALRIGPSVFNLTFAQRIVCAGKWLGNEEMDAMMYIWRENIFEALEYRPCCFHERHVLPRIEKEYEKCKDDKRGYVVPIFFLLMGEESFHLMGGLIEFGVSMLIVSTFLTRLNKSCADYGHSHSNT</sequence>
<organism evidence="2 3">
    <name type="scientific">Brassica carinata</name>
    <name type="common">Ethiopian mustard</name>
    <name type="synonym">Abyssinian cabbage</name>
    <dbReference type="NCBI Taxonomy" id="52824"/>
    <lineage>
        <taxon>Eukaryota</taxon>
        <taxon>Viridiplantae</taxon>
        <taxon>Streptophyta</taxon>
        <taxon>Embryophyta</taxon>
        <taxon>Tracheophyta</taxon>
        <taxon>Spermatophyta</taxon>
        <taxon>Magnoliopsida</taxon>
        <taxon>eudicotyledons</taxon>
        <taxon>Gunneridae</taxon>
        <taxon>Pentapetalae</taxon>
        <taxon>rosids</taxon>
        <taxon>malvids</taxon>
        <taxon>Brassicales</taxon>
        <taxon>Brassicaceae</taxon>
        <taxon>Brassiceae</taxon>
        <taxon>Brassica</taxon>
    </lineage>
</organism>
<protein>
    <submittedName>
        <fullName evidence="2">Uncharacterized protein</fullName>
    </submittedName>
</protein>
<dbReference type="OrthoDB" id="1100833at2759"/>
<dbReference type="Proteomes" id="UP000886595">
    <property type="component" value="Unassembled WGS sequence"/>
</dbReference>
<evidence type="ECO:0000313" key="2">
    <source>
        <dbReference type="EMBL" id="KAG2334115.1"/>
    </source>
</evidence>
<keyword evidence="3" id="KW-1185">Reference proteome</keyword>
<proteinExistence type="predicted"/>
<dbReference type="AlphaFoldDB" id="A0A8X7WRM8"/>
<gene>
    <name evidence="2" type="ORF">Bca52824_005295</name>
</gene>
<comment type="caution">
    <text evidence="2">The sequence shown here is derived from an EMBL/GenBank/DDBJ whole genome shotgun (WGS) entry which is preliminary data.</text>
</comment>
<feature type="region of interest" description="Disordered" evidence="1">
    <location>
        <begin position="1"/>
        <end position="20"/>
    </location>
</feature>
<evidence type="ECO:0000313" key="3">
    <source>
        <dbReference type="Proteomes" id="UP000886595"/>
    </source>
</evidence>
<name>A0A8X7WRM8_BRACI</name>